<feature type="transmembrane region" description="Helical" evidence="1">
    <location>
        <begin position="104"/>
        <end position="124"/>
    </location>
</feature>
<dbReference type="RefSeq" id="WP_311860885.1">
    <property type="nucleotide sequence ID" value="NZ_JARPWD010000006.1"/>
</dbReference>
<sequence>MIIQRIGRASCYSLTAIAYILLSGVAYQMTKDLIREVSHGAHVAAFMMIILSILIIGSPLIFLSKEFRKDYFESIDEMIETWFKNWWVPLTELIKTKQFWVTRIFLIGKLVNHITIAVLIIYFLPRITVGSLNEYHDWYEYVGALILFAVFYCFIKSFFHLSVGKSKEAFKDAITTLVLIINCVVSSNLFSRNYTLTGDTKFVHRILVLFIVIVGVKILNSRLHKQFQKDLILEETKHFEVPLIEFRNYQDLFVLESVQVEYDELKEKLPWQHVNFKLKVKLRYSFTETTLYYSTANGIKETGEIVEVKFDQKEK</sequence>
<feature type="transmembrane region" description="Helical" evidence="1">
    <location>
        <begin position="41"/>
        <end position="63"/>
    </location>
</feature>
<dbReference type="EMBL" id="JARPWH010000007">
    <property type="protein sequence ID" value="MDT2401478.1"/>
    <property type="molecule type" value="Genomic_DNA"/>
</dbReference>
<name>A0AAW8RQS7_ENTAV</name>
<evidence type="ECO:0000313" key="2">
    <source>
        <dbReference type="EMBL" id="MDT2401478.1"/>
    </source>
</evidence>
<accession>A0AAW8RQS7</accession>
<keyword evidence="1" id="KW-0472">Membrane</keyword>
<dbReference type="Proteomes" id="UP001260773">
    <property type="component" value="Unassembled WGS sequence"/>
</dbReference>
<dbReference type="AlphaFoldDB" id="A0AAW8RQS7"/>
<organism evidence="2 3">
    <name type="scientific">Enterococcus avium</name>
    <name type="common">Streptococcus avium</name>
    <dbReference type="NCBI Taxonomy" id="33945"/>
    <lineage>
        <taxon>Bacteria</taxon>
        <taxon>Bacillati</taxon>
        <taxon>Bacillota</taxon>
        <taxon>Bacilli</taxon>
        <taxon>Lactobacillales</taxon>
        <taxon>Enterococcaceae</taxon>
        <taxon>Enterococcus</taxon>
    </lineage>
</organism>
<gene>
    <name evidence="2" type="ORF">P7D43_03775</name>
</gene>
<evidence type="ECO:0000313" key="3">
    <source>
        <dbReference type="Proteomes" id="UP001260773"/>
    </source>
</evidence>
<reference evidence="2" key="1">
    <citation type="submission" date="2023-03" db="EMBL/GenBank/DDBJ databases">
        <authorList>
            <person name="Shen W."/>
            <person name="Cai J."/>
        </authorList>
    </citation>
    <scope>NUCLEOTIDE SEQUENCE</scope>
    <source>
        <strain evidence="2">P33-2</strain>
    </source>
</reference>
<evidence type="ECO:0008006" key="4">
    <source>
        <dbReference type="Google" id="ProtNLM"/>
    </source>
</evidence>
<comment type="caution">
    <text evidence="2">The sequence shown here is derived from an EMBL/GenBank/DDBJ whole genome shotgun (WGS) entry which is preliminary data.</text>
</comment>
<feature type="transmembrane region" description="Helical" evidence="1">
    <location>
        <begin position="173"/>
        <end position="190"/>
    </location>
</feature>
<proteinExistence type="predicted"/>
<feature type="transmembrane region" description="Helical" evidence="1">
    <location>
        <begin position="144"/>
        <end position="161"/>
    </location>
</feature>
<keyword evidence="1" id="KW-1133">Transmembrane helix</keyword>
<keyword evidence="1" id="KW-0812">Transmembrane</keyword>
<evidence type="ECO:0000256" key="1">
    <source>
        <dbReference type="SAM" id="Phobius"/>
    </source>
</evidence>
<feature type="transmembrane region" description="Helical" evidence="1">
    <location>
        <begin position="202"/>
        <end position="219"/>
    </location>
</feature>
<protein>
    <recommendedName>
        <fullName evidence="4">Beta-carotene 15,15'-monooxygenase</fullName>
    </recommendedName>
</protein>
<feature type="transmembrane region" description="Helical" evidence="1">
    <location>
        <begin position="12"/>
        <end position="29"/>
    </location>
</feature>